<gene>
    <name evidence="7" type="ORF">D7Z54_06610</name>
</gene>
<evidence type="ECO:0000256" key="3">
    <source>
        <dbReference type="ARBA" id="ARBA00022692"/>
    </source>
</evidence>
<evidence type="ECO:0000256" key="2">
    <source>
        <dbReference type="ARBA" id="ARBA00022475"/>
    </source>
</evidence>
<evidence type="ECO:0000313" key="8">
    <source>
        <dbReference type="Proteomes" id="UP000275076"/>
    </source>
</evidence>
<dbReference type="InterPro" id="IPR005538">
    <property type="entry name" value="LrgA/CidA"/>
</dbReference>
<protein>
    <submittedName>
        <fullName evidence="7">CidA/LrgA family protein</fullName>
    </submittedName>
</protein>
<feature type="transmembrane region" description="Helical" evidence="6">
    <location>
        <begin position="7"/>
        <end position="25"/>
    </location>
</feature>
<keyword evidence="2" id="KW-1003">Cell membrane</keyword>
<keyword evidence="4 6" id="KW-1133">Transmembrane helix</keyword>
<feature type="transmembrane region" description="Helical" evidence="6">
    <location>
        <begin position="31"/>
        <end position="51"/>
    </location>
</feature>
<keyword evidence="8" id="KW-1185">Reference proteome</keyword>
<evidence type="ECO:0000313" key="7">
    <source>
        <dbReference type="EMBL" id="RSL34325.1"/>
    </source>
</evidence>
<feature type="transmembrane region" description="Helical" evidence="6">
    <location>
        <begin position="63"/>
        <end position="85"/>
    </location>
</feature>
<comment type="caution">
    <text evidence="7">The sequence shown here is derived from an EMBL/GenBank/DDBJ whole genome shotgun (WGS) entry which is preliminary data.</text>
</comment>
<dbReference type="Proteomes" id="UP000275076">
    <property type="component" value="Unassembled WGS sequence"/>
</dbReference>
<accession>A0A428N7H7</accession>
<dbReference type="NCBIfam" id="NF002460">
    <property type="entry name" value="PRK01658.1"/>
    <property type="match status" value="1"/>
</dbReference>
<evidence type="ECO:0000256" key="1">
    <source>
        <dbReference type="ARBA" id="ARBA00004651"/>
    </source>
</evidence>
<keyword evidence="3 6" id="KW-0812">Transmembrane</keyword>
<name>A0A428N7H7_9BACI</name>
<dbReference type="PANTHER" id="PTHR33931:SF2">
    <property type="entry name" value="HOLIN-LIKE PROTEIN CIDA"/>
    <property type="match status" value="1"/>
</dbReference>
<keyword evidence="5 6" id="KW-0472">Membrane</keyword>
<dbReference type="GO" id="GO:0005886">
    <property type="term" value="C:plasma membrane"/>
    <property type="evidence" value="ECO:0007669"/>
    <property type="project" value="UniProtKB-SubCell"/>
</dbReference>
<dbReference type="Pfam" id="PF03788">
    <property type="entry name" value="LrgA"/>
    <property type="match status" value="1"/>
</dbReference>
<evidence type="ECO:0000256" key="5">
    <source>
        <dbReference type="ARBA" id="ARBA00023136"/>
    </source>
</evidence>
<dbReference type="OrthoDB" id="3176438at2"/>
<evidence type="ECO:0000256" key="6">
    <source>
        <dbReference type="SAM" id="Phobius"/>
    </source>
</evidence>
<dbReference type="EMBL" id="RBVX01000004">
    <property type="protein sequence ID" value="RSL34325.1"/>
    <property type="molecule type" value="Genomic_DNA"/>
</dbReference>
<feature type="transmembrane region" description="Helical" evidence="6">
    <location>
        <begin position="91"/>
        <end position="116"/>
    </location>
</feature>
<organism evidence="7 8">
    <name type="scientific">Salibacterium salarium</name>
    <dbReference type="NCBI Taxonomy" id="284579"/>
    <lineage>
        <taxon>Bacteria</taxon>
        <taxon>Bacillati</taxon>
        <taxon>Bacillota</taxon>
        <taxon>Bacilli</taxon>
        <taxon>Bacillales</taxon>
        <taxon>Bacillaceae</taxon>
    </lineage>
</organism>
<dbReference type="AlphaFoldDB" id="A0A428N7H7"/>
<reference evidence="7 8" key="1">
    <citation type="submission" date="2018-10" db="EMBL/GenBank/DDBJ databases">
        <title>Draft genome sequence of Bacillus salarius IM0101, isolated from a hypersaline soil in Inner Mongolia, China.</title>
        <authorList>
            <person name="Yamprayoonswat W."/>
            <person name="Boonvisut S."/>
            <person name="Jumpathong W."/>
            <person name="Sittihan S."/>
            <person name="Ruangsuj P."/>
            <person name="Wanthongcharoen S."/>
            <person name="Thongpramul N."/>
            <person name="Pimmason S."/>
            <person name="Yu B."/>
            <person name="Yasawong M."/>
        </authorList>
    </citation>
    <scope>NUCLEOTIDE SEQUENCE [LARGE SCALE GENOMIC DNA]</scope>
    <source>
        <strain evidence="7 8">IM0101</strain>
    </source>
</reference>
<sequence>MTLERIRVVVHIGVLYLFYYAGVWIENTFNMMIPGSIIGMLLLLCCFYLKIFRTEYVEKGANLLLSHMPLLFLPVTAGVITYFHIFTGSGLWLVVIAFVSTLIVMIVSGWTAQFIVNRRGSNE</sequence>
<proteinExistence type="predicted"/>
<dbReference type="PANTHER" id="PTHR33931">
    <property type="entry name" value="HOLIN-LIKE PROTEIN CIDA-RELATED"/>
    <property type="match status" value="1"/>
</dbReference>
<comment type="subcellular location">
    <subcellularLocation>
        <location evidence="1">Cell membrane</location>
        <topology evidence="1">Multi-pass membrane protein</topology>
    </subcellularLocation>
</comment>
<evidence type="ECO:0000256" key="4">
    <source>
        <dbReference type="ARBA" id="ARBA00022989"/>
    </source>
</evidence>